<keyword evidence="2" id="KW-1185">Reference proteome</keyword>
<dbReference type="AlphaFoldDB" id="A0AAV4RHZ3"/>
<proteinExistence type="predicted"/>
<dbReference type="EMBL" id="BPLR01007868">
    <property type="protein sequence ID" value="GIY20346.1"/>
    <property type="molecule type" value="Genomic_DNA"/>
</dbReference>
<organism evidence="1 2">
    <name type="scientific">Caerostris extrusa</name>
    <name type="common">Bark spider</name>
    <name type="synonym">Caerostris bankana</name>
    <dbReference type="NCBI Taxonomy" id="172846"/>
    <lineage>
        <taxon>Eukaryota</taxon>
        <taxon>Metazoa</taxon>
        <taxon>Ecdysozoa</taxon>
        <taxon>Arthropoda</taxon>
        <taxon>Chelicerata</taxon>
        <taxon>Arachnida</taxon>
        <taxon>Araneae</taxon>
        <taxon>Araneomorphae</taxon>
        <taxon>Entelegynae</taxon>
        <taxon>Araneoidea</taxon>
        <taxon>Araneidae</taxon>
        <taxon>Caerostris</taxon>
    </lineage>
</organism>
<name>A0AAV4RHZ3_CAEEX</name>
<gene>
    <name evidence="1" type="ORF">CEXT_569531</name>
</gene>
<sequence>MWALICSGSREGVATVNNCPAPELIPSPSPGPPSCQVDCSTAREKVFFAKIHLARLNVSRQRNSPSRISTSCHPLLSISQCSPPPPPFAFLPPPPLEQVL</sequence>
<accession>A0AAV4RHZ3</accession>
<comment type="caution">
    <text evidence="1">The sequence shown here is derived from an EMBL/GenBank/DDBJ whole genome shotgun (WGS) entry which is preliminary data.</text>
</comment>
<dbReference type="Proteomes" id="UP001054945">
    <property type="component" value="Unassembled WGS sequence"/>
</dbReference>
<protein>
    <submittedName>
        <fullName evidence="1">Uncharacterized protein</fullName>
    </submittedName>
</protein>
<evidence type="ECO:0000313" key="2">
    <source>
        <dbReference type="Proteomes" id="UP001054945"/>
    </source>
</evidence>
<reference evidence="1 2" key="1">
    <citation type="submission" date="2021-06" db="EMBL/GenBank/DDBJ databases">
        <title>Caerostris extrusa draft genome.</title>
        <authorList>
            <person name="Kono N."/>
            <person name="Arakawa K."/>
        </authorList>
    </citation>
    <scope>NUCLEOTIDE SEQUENCE [LARGE SCALE GENOMIC DNA]</scope>
</reference>
<evidence type="ECO:0000313" key="1">
    <source>
        <dbReference type="EMBL" id="GIY20346.1"/>
    </source>
</evidence>